<evidence type="ECO:0000313" key="5">
    <source>
        <dbReference type="Proteomes" id="UP000176651"/>
    </source>
</evidence>
<dbReference type="STRING" id="1798535.A2V68_00135"/>
<dbReference type="InterPro" id="IPR005913">
    <property type="entry name" value="dTDP_dehydrorham_reduct"/>
</dbReference>
<keyword evidence="2" id="KW-0560">Oxidoreductase</keyword>
<feature type="domain" description="RmlD-like substrate binding" evidence="3">
    <location>
        <begin position="9"/>
        <end position="260"/>
    </location>
</feature>
<dbReference type="GO" id="GO:0019305">
    <property type="term" value="P:dTDP-rhamnose biosynthetic process"/>
    <property type="evidence" value="ECO:0007669"/>
    <property type="project" value="UniProtKB-UniPathway"/>
</dbReference>
<dbReference type="UniPathway" id="UPA00124"/>
<dbReference type="GO" id="GO:0008831">
    <property type="term" value="F:dTDP-4-dehydrorhamnose reductase activity"/>
    <property type="evidence" value="ECO:0007669"/>
    <property type="project" value="UniProtKB-EC"/>
</dbReference>
<dbReference type="PANTHER" id="PTHR10491:SF4">
    <property type="entry name" value="METHIONINE ADENOSYLTRANSFERASE 2 SUBUNIT BETA"/>
    <property type="match status" value="1"/>
</dbReference>
<dbReference type="AlphaFoldDB" id="A0A1F4NRX9"/>
<reference evidence="4 5" key="1">
    <citation type="journal article" date="2016" name="Nat. Commun.">
        <title>Thousands of microbial genomes shed light on interconnected biogeochemical processes in an aquifer system.</title>
        <authorList>
            <person name="Anantharaman K."/>
            <person name="Brown C.T."/>
            <person name="Hug L.A."/>
            <person name="Sharon I."/>
            <person name="Castelle C.J."/>
            <person name="Probst A.J."/>
            <person name="Thomas B.C."/>
            <person name="Singh A."/>
            <person name="Wilkins M.J."/>
            <person name="Karaoz U."/>
            <person name="Brodie E.L."/>
            <person name="Williams K.H."/>
            <person name="Hubbard S.S."/>
            <person name="Banfield J.F."/>
        </authorList>
    </citation>
    <scope>NUCLEOTIDE SEQUENCE [LARGE SCALE GENOMIC DNA]</scope>
</reference>
<comment type="caution">
    <text evidence="4">The sequence shown here is derived from an EMBL/GenBank/DDBJ whole genome shotgun (WGS) entry which is preliminary data.</text>
</comment>
<evidence type="ECO:0000256" key="2">
    <source>
        <dbReference type="RuleBase" id="RU364082"/>
    </source>
</evidence>
<gene>
    <name evidence="4" type="ORF">A2V68_00135</name>
</gene>
<dbReference type="SUPFAM" id="SSF51735">
    <property type="entry name" value="NAD(P)-binding Rossmann-fold domains"/>
    <property type="match status" value="1"/>
</dbReference>
<keyword evidence="2" id="KW-0521">NADP</keyword>
<dbReference type="EC" id="1.1.1.133" evidence="2"/>
<dbReference type="InterPro" id="IPR036291">
    <property type="entry name" value="NAD(P)-bd_dom_sf"/>
</dbReference>
<dbReference type="GO" id="GO:0005829">
    <property type="term" value="C:cytosol"/>
    <property type="evidence" value="ECO:0007669"/>
    <property type="project" value="TreeGrafter"/>
</dbReference>
<dbReference type="InterPro" id="IPR029903">
    <property type="entry name" value="RmlD-like-bd"/>
</dbReference>
<evidence type="ECO:0000313" key="4">
    <source>
        <dbReference type="EMBL" id="OGB74180.1"/>
    </source>
</evidence>
<organism evidence="4 5">
    <name type="scientific">candidate division Kazan bacterium RBG_13_50_9</name>
    <dbReference type="NCBI Taxonomy" id="1798535"/>
    <lineage>
        <taxon>Bacteria</taxon>
        <taxon>Bacteria division Kazan-3B-28</taxon>
    </lineage>
</organism>
<protein>
    <recommendedName>
        <fullName evidence="2">dTDP-4-dehydrorhamnose reductase</fullName>
        <ecNumber evidence="2">1.1.1.133</ecNumber>
    </recommendedName>
</protein>
<dbReference type="PANTHER" id="PTHR10491">
    <property type="entry name" value="DTDP-4-DEHYDRORHAMNOSE REDUCTASE"/>
    <property type="match status" value="1"/>
</dbReference>
<proteinExistence type="inferred from homology"/>
<dbReference type="EMBL" id="META01000003">
    <property type="protein sequence ID" value="OGB74180.1"/>
    <property type="molecule type" value="Genomic_DNA"/>
</dbReference>
<comment type="similarity">
    <text evidence="1 2">Belongs to the dTDP-4-dehydrorhamnose reductase family.</text>
</comment>
<dbReference type="Gene3D" id="3.40.50.720">
    <property type="entry name" value="NAD(P)-binding Rossmann-like Domain"/>
    <property type="match status" value="1"/>
</dbReference>
<evidence type="ECO:0000259" key="3">
    <source>
        <dbReference type="Pfam" id="PF04321"/>
    </source>
</evidence>
<dbReference type="Pfam" id="PF04321">
    <property type="entry name" value="RmlD_sub_bind"/>
    <property type="match status" value="1"/>
</dbReference>
<comment type="function">
    <text evidence="2">Catalyzes the reduction of dTDP-6-deoxy-L-lyxo-4-hexulose to yield dTDP-L-rhamnose.</text>
</comment>
<dbReference type="Proteomes" id="UP000176651">
    <property type="component" value="Unassembled WGS sequence"/>
</dbReference>
<name>A0A1F4NRX9_UNCK3</name>
<sequence length="299" mass="33351">MNYEPQNKKVAILGATGMLGSAVYSVLKDKYDLILTVRESAKIELLEKAYGGTESHQVIEFDAGKAYQDFLSKKGYPGEYLNSFLSRIESADWVINAIGITIPFSLENEALTFFINSALPHLLARELGDKLIHITTDCSFSGLGGAPYDEHSPKTPVDLYGLSKSLGEPTNCLTLRTSIIGRELGGFTGLLEWFLRQKEPKVNGFTNHLWNGITTKEFGHICDKLISGEVARPGPGIYHVFSTEVTKYEMLRKFQEKYNLPVEIEEFTAPVAIDRRLVTISDFNARLKIPSFGDMVNEL</sequence>
<evidence type="ECO:0000256" key="1">
    <source>
        <dbReference type="ARBA" id="ARBA00010944"/>
    </source>
</evidence>
<comment type="pathway">
    <text evidence="2">Carbohydrate biosynthesis; dTDP-L-rhamnose biosynthesis.</text>
</comment>
<accession>A0A1F4NRX9</accession>